<reference evidence="1 2" key="1">
    <citation type="submission" date="2014-03" db="EMBL/GenBank/DDBJ databases">
        <title>Draft Genome Sequences of Four Burkholderia Strains.</title>
        <authorList>
            <person name="Liu X.Y."/>
            <person name="Li C.X."/>
            <person name="Xu J.H."/>
        </authorList>
    </citation>
    <scope>NUCLEOTIDE SEQUENCE [LARGE SCALE GENOMIC DNA]</scope>
    <source>
        <strain evidence="1 2">OP-1</strain>
    </source>
</reference>
<sequence>MTAEPLPEHDLITALMQRHVAVLDARVAPDGINFVCEADIGALRRCAEHLASLSFVGGVSLQLCQAAASPGGSGT</sequence>
<dbReference type="EMBL" id="JFHD01000004">
    <property type="protein sequence ID" value="KDR32133.1"/>
    <property type="molecule type" value="Genomic_DNA"/>
</dbReference>
<dbReference type="Proteomes" id="UP000027451">
    <property type="component" value="Unassembled WGS sequence"/>
</dbReference>
<comment type="caution">
    <text evidence="1">The sequence shown here is derived from an EMBL/GenBank/DDBJ whole genome shotgun (WGS) entry which is preliminary data.</text>
</comment>
<organism evidence="1 2">
    <name type="scientific">Caballeronia zhejiangensis</name>
    <dbReference type="NCBI Taxonomy" id="871203"/>
    <lineage>
        <taxon>Bacteria</taxon>
        <taxon>Pseudomonadati</taxon>
        <taxon>Pseudomonadota</taxon>
        <taxon>Betaproteobacteria</taxon>
        <taxon>Burkholderiales</taxon>
        <taxon>Burkholderiaceae</taxon>
        <taxon>Caballeronia</taxon>
    </lineage>
</organism>
<proteinExistence type="predicted"/>
<keyword evidence="2" id="KW-1185">Reference proteome</keyword>
<name>A0A656QNC8_9BURK</name>
<accession>A0A656QNC8</accession>
<protein>
    <submittedName>
        <fullName evidence="1">Uncharacterized protein</fullName>
    </submittedName>
</protein>
<dbReference type="AlphaFoldDB" id="A0A656QNC8"/>
<evidence type="ECO:0000313" key="2">
    <source>
        <dbReference type="Proteomes" id="UP000027451"/>
    </source>
</evidence>
<gene>
    <name evidence="1" type="ORF">BG60_25370</name>
</gene>
<evidence type="ECO:0000313" key="1">
    <source>
        <dbReference type="EMBL" id="KDR32133.1"/>
    </source>
</evidence>